<dbReference type="SUPFAM" id="SSF54211">
    <property type="entry name" value="Ribosomal protein S5 domain 2-like"/>
    <property type="match status" value="1"/>
</dbReference>
<dbReference type="InterPro" id="IPR020568">
    <property type="entry name" value="Ribosomal_Su5_D2-typ_SF"/>
</dbReference>
<dbReference type="InterPro" id="IPR014762">
    <property type="entry name" value="DNA_mismatch_repair_CS"/>
</dbReference>
<dbReference type="InterPro" id="IPR038973">
    <property type="entry name" value="MutL/Mlh/Pms-like"/>
</dbReference>
<evidence type="ECO:0000259" key="4">
    <source>
        <dbReference type="PROSITE" id="PS50118"/>
    </source>
</evidence>
<dbReference type="InterPro" id="IPR002099">
    <property type="entry name" value="MutL/Mlh/PMS"/>
</dbReference>
<dbReference type="CDD" id="cd00084">
    <property type="entry name" value="HMG-box_SF"/>
    <property type="match status" value="1"/>
</dbReference>
<dbReference type="PANTHER" id="PTHR10073:SF54">
    <property type="entry name" value="PMS1 PROTEIN HOMOLOG 1"/>
    <property type="match status" value="1"/>
</dbReference>
<dbReference type="SUPFAM" id="SSF55874">
    <property type="entry name" value="ATPase domain of HSP90 chaperone/DNA topoisomerase II/histidine kinase"/>
    <property type="match status" value="1"/>
</dbReference>
<protein>
    <recommendedName>
        <fullName evidence="4">HMG box domain-containing protein</fullName>
    </recommendedName>
</protein>
<dbReference type="GO" id="GO:0016887">
    <property type="term" value="F:ATP hydrolysis activity"/>
    <property type="evidence" value="ECO:0007669"/>
    <property type="project" value="InterPro"/>
</dbReference>
<dbReference type="FunFam" id="3.30.565.10:FF:000017">
    <property type="entry name" value="PMS1 homolog 1, mismatch repair system component"/>
    <property type="match status" value="1"/>
</dbReference>
<dbReference type="SUPFAM" id="SSF47095">
    <property type="entry name" value="HMG-box"/>
    <property type="match status" value="1"/>
</dbReference>
<organism evidence="5 6">
    <name type="scientific">Aphis glycines</name>
    <name type="common">Soybean aphid</name>
    <dbReference type="NCBI Taxonomy" id="307491"/>
    <lineage>
        <taxon>Eukaryota</taxon>
        <taxon>Metazoa</taxon>
        <taxon>Ecdysozoa</taxon>
        <taxon>Arthropoda</taxon>
        <taxon>Hexapoda</taxon>
        <taxon>Insecta</taxon>
        <taxon>Pterygota</taxon>
        <taxon>Neoptera</taxon>
        <taxon>Paraneoptera</taxon>
        <taxon>Hemiptera</taxon>
        <taxon>Sternorrhyncha</taxon>
        <taxon>Aphidomorpha</taxon>
        <taxon>Aphidoidea</taxon>
        <taxon>Aphididae</taxon>
        <taxon>Aphidini</taxon>
        <taxon>Aphis</taxon>
        <taxon>Aphis</taxon>
    </lineage>
</organism>
<dbReference type="Pfam" id="PF00505">
    <property type="entry name" value="HMG_box"/>
    <property type="match status" value="1"/>
</dbReference>
<sequence>MSMKQLSSDTIKLISSTQVITSASSVVKELMENSIDANATIIDIRLDNYGLDKIEIRDNGVGISHSDVYVMCLRNYTSKIFDISDLNKLTFYGFRGEALSSICAVADVTVITKSDFDEYAKSFTMDSNGRVKNSSICHHQKGTVIKIENLFKKLPVRKQIYSSKKHCVNDLRRVENIVKSLAAIQQNIRVSLVHNKSVLWQMTSATDLVVTFGQIWSSSMTKCVKHLTFKSEEVNIDIVLPIQNINVQNCFFTTNVTDAIYLYVNKRPVRDNKIEKLIVGEFNNYFGHYLPPGKYLPCLISITIPPETIDINLEPDKSRILFHNQDMILLNLKNCIAKYYYDDKVENDLSNINKVPEQVNNKRKISYDSEEVQVKKSPILISQVNDSFVPNAESTKIINNDSFNSVSNNDEHTQIVKELSLEEIDFEEPFILKEDKNDETSCLKNHKVESTDDISEYRKKLLNIGNTSPLQTIQSDSANVRNFVAEDISISQWSKGDVVLNGKPLESGVVLKSDILIEILEKNSESKMNKETEILHSPTVPQKDENIVEKNDNSVYINDEISENISVTSSNSSTKQLKIENLFRTVSIPDEQVPGLNHLVNRPQSWVPQPRSKRPIKAIPEEELSDTIRSVSSQMGNKEMSGFTLFAREMRIKIIQENPGIEFTKVSKELARLWGSLSEDEKLRYKKLSNEQKKGITNKTNDVQLPKKSFQAIAMNLERHSTQINVELSEIKRNIFKNQKMMSFEFMLIGQIEDNNWFCCVRNEIQALNICRLQEAVIFFQKLANDEIPLKMLDQSIITNKKYLGEKNYRFLMDLDNSYEPSADKYTITDKRIVKNGFNIVIVFNEDSDNPDINITDVALHISTYGAEELKQLLELMQLEKENNNLHCCRPLKVVNYLRSETVRYCKMTGLPKTKEEINSLLEYWFKNEKFFSRNTCIHYKKVFTSIHCIDEKLIT</sequence>
<evidence type="ECO:0000256" key="3">
    <source>
        <dbReference type="PROSITE-ProRule" id="PRU00267"/>
    </source>
</evidence>
<dbReference type="InterPro" id="IPR014721">
    <property type="entry name" value="Ribsml_uS5_D2-typ_fold_subgr"/>
</dbReference>
<name>A0A6G0TML2_APHGL</name>
<feature type="domain" description="HMG box" evidence="4">
    <location>
        <begin position="636"/>
        <end position="704"/>
    </location>
</feature>
<dbReference type="PROSITE" id="PS50118">
    <property type="entry name" value="HMG_BOX_2"/>
    <property type="match status" value="1"/>
</dbReference>
<dbReference type="Proteomes" id="UP000475862">
    <property type="component" value="Unassembled WGS sequence"/>
</dbReference>
<dbReference type="PANTHER" id="PTHR10073">
    <property type="entry name" value="DNA MISMATCH REPAIR PROTEIN MLH, PMS, MUTL"/>
    <property type="match status" value="1"/>
</dbReference>
<dbReference type="InterPro" id="IPR036910">
    <property type="entry name" value="HMG_box_dom_sf"/>
</dbReference>
<dbReference type="InterPro" id="IPR013507">
    <property type="entry name" value="DNA_mismatch_S5_2-like"/>
</dbReference>
<dbReference type="InterPro" id="IPR009071">
    <property type="entry name" value="HMG_box_dom"/>
</dbReference>
<dbReference type="OrthoDB" id="10254304at2759"/>
<evidence type="ECO:0000313" key="6">
    <source>
        <dbReference type="Proteomes" id="UP000475862"/>
    </source>
</evidence>
<evidence type="ECO:0000256" key="1">
    <source>
        <dbReference type="ARBA" id="ARBA00006082"/>
    </source>
</evidence>
<dbReference type="GO" id="GO:0032389">
    <property type="term" value="C:MutLalpha complex"/>
    <property type="evidence" value="ECO:0007669"/>
    <property type="project" value="TreeGrafter"/>
</dbReference>
<dbReference type="Pfam" id="PF13589">
    <property type="entry name" value="HATPase_c_3"/>
    <property type="match status" value="1"/>
</dbReference>
<dbReference type="SMART" id="SM01340">
    <property type="entry name" value="DNA_mis_repair"/>
    <property type="match status" value="1"/>
</dbReference>
<comment type="similarity">
    <text evidence="1">Belongs to the DNA mismatch repair MutL/HexB family.</text>
</comment>
<dbReference type="Gene3D" id="1.10.30.10">
    <property type="entry name" value="High mobility group box domain"/>
    <property type="match status" value="1"/>
</dbReference>
<dbReference type="AlphaFoldDB" id="A0A6G0TML2"/>
<keyword evidence="6" id="KW-1185">Reference proteome</keyword>
<dbReference type="GO" id="GO:0005524">
    <property type="term" value="F:ATP binding"/>
    <property type="evidence" value="ECO:0007669"/>
    <property type="project" value="InterPro"/>
</dbReference>
<dbReference type="InterPro" id="IPR036890">
    <property type="entry name" value="HATPase_C_sf"/>
</dbReference>
<dbReference type="EMBL" id="VYZN01000025">
    <property type="protein sequence ID" value="KAE9535745.1"/>
    <property type="molecule type" value="Genomic_DNA"/>
</dbReference>
<accession>A0A6G0TML2</accession>
<evidence type="ECO:0000313" key="5">
    <source>
        <dbReference type="EMBL" id="KAE9535745.1"/>
    </source>
</evidence>
<dbReference type="CDD" id="cd00782">
    <property type="entry name" value="MutL_Trans"/>
    <property type="match status" value="1"/>
</dbReference>
<dbReference type="GO" id="GO:0030983">
    <property type="term" value="F:mismatched DNA binding"/>
    <property type="evidence" value="ECO:0007669"/>
    <property type="project" value="InterPro"/>
</dbReference>
<dbReference type="GO" id="GO:0140664">
    <property type="term" value="F:ATP-dependent DNA damage sensor activity"/>
    <property type="evidence" value="ECO:0007669"/>
    <property type="project" value="InterPro"/>
</dbReference>
<keyword evidence="2" id="KW-0227">DNA damage</keyword>
<dbReference type="CDD" id="cd16926">
    <property type="entry name" value="HATPase_MutL-MLH-PMS-like"/>
    <property type="match status" value="1"/>
</dbReference>
<dbReference type="PROSITE" id="PS00058">
    <property type="entry name" value="DNA_MISMATCH_REPAIR_1"/>
    <property type="match status" value="1"/>
</dbReference>
<evidence type="ECO:0000256" key="2">
    <source>
        <dbReference type="ARBA" id="ARBA00022763"/>
    </source>
</evidence>
<dbReference type="NCBIfam" id="TIGR00585">
    <property type="entry name" value="mutl"/>
    <property type="match status" value="1"/>
</dbReference>
<proteinExistence type="inferred from homology"/>
<keyword evidence="3" id="KW-0539">Nucleus</keyword>
<dbReference type="Gene3D" id="3.30.230.10">
    <property type="match status" value="1"/>
</dbReference>
<gene>
    <name evidence="5" type="ORF">AGLY_007646</name>
</gene>
<reference evidence="5 6" key="1">
    <citation type="submission" date="2019-08" db="EMBL/GenBank/DDBJ databases">
        <title>The genome of the soybean aphid Biotype 1, its phylome, world population structure and adaptation to the North American continent.</title>
        <authorList>
            <person name="Giordano R."/>
            <person name="Donthu R.K."/>
            <person name="Hernandez A.G."/>
            <person name="Wright C.L."/>
            <person name="Zimin A.V."/>
        </authorList>
    </citation>
    <scope>NUCLEOTIDE SEQUENCE [LARGE SCALE GENOMIC DNA]</scope>
    <source>
        <tissue evidence="5">Whole aphids</tissue>
    </source>
</reference>
<dbReference type="SMART" id="SM00398">
    <property type="entry name" value="HMG"/>
    <property type="match status" value="1"/>
</dbReference>
<dbReference type="Pfam" id="PF01119">
    <property type="entry name" value="DNA_mis_repair"/>
    <property type="match status" value="1"/>
</dbReference>
<comment type="caution">
    <text evidence="5">The sequence shown here is derived from an EMBL/GenBank/DDBJ whole genome shotgun (WGS) entry which is preliminary data.</text>
</comment>
<dbReference type="GO" id="GO:0006298">
    <property type="term" value="P:mismatch repair"/>
    <property type="evidence" value="ECO:0007669"/>
    <property type="project" value="InterPro"/>
</dbReference>
<keyword evidence="3" id="KW-0238">DNA-binding</keyword>
<feature type="DNA-binding region" description="HMG box" evidence="3">
    <location>
        <begin position="636"/>
        <end position="704"/>
    </location>
</feature>
<dbReference type="Gene3D" id="3.30.565.10">
    <property type="entry name" value="Histidine kinase-like ATPase, C-terminal domain"/>
    <property type="match status" value="1"/>
</dbReference>